<keyword evidence="2" id="KW-0472">Membrane</keyword>
<evidence type="ECO:0000313" key="3">
    <source>
        <dbReference type="EMBL" id="OQR96447.1"/>
    </source>
</evidence>
<feature type="coiled-coil region" evidence="1">
    <location>
        <begin position="518"/>
        <end position="629"/>
    </location>
</feature>
<feature type="transmembrane region" description="Helical" evidence="2">
    <location>
        <begin position="98"/>
        <end position="115"/>
    </location>
</feature>
<dbReference type="EMBL" id="JNBR01000144">
    <property type="protein sequence ID" value="OQR96447.1"/>
    <property type="molecule type" value="Genomic_DNA"/>
</dbReference>
<feature type="transmembrane region" description="Helical" evidence="2">
    <location>
        <begin position="145"/>
        <end position="165"/>
    </location>
</feature>
<feature type="transmembrane region" description="Helical" evidence="2">
    <location>
        <begin position="278"/>
        <end position="295"/>
    </location>
</feature>
<dbReference type="OrthoDB" id="164113at2759"/>
<organism evidence="3 4">
    <name type="scientific">Achlya hypogyna</name>
    <name type="common">Oomycete</name>
    <name type="synonym">Protoachlya hypogyna</name>
    <dbReference type="NCBI Taxonomy" id="1202772"/>
    <lineage>
        <taxon>Eukaryota</taxon>
        <taxon>Sar</taxon>
        <taxon>Stramenopiles</taxon>
        <taxon>Oomycota</taxon>
        <taxon>Saprolegniomycetes</taxon>
        <taxon>Saprolegniales</taxon>
        <taxon>Achlyaceae</taxon>
        <taxon>Achlya</taxon>
    </lineage>
</organism>
<gene>
    <name evidence="3" type="ORF">ACHHYP_15795</name>
</gene>
<dbReference type="Proteomes" id="UP000243579">
    <property type="component" value="Unassembled WGS sequence"/>
</dbReference>
<comment type="caution">
    <text evidence="3">The sequence shown here is derived from an EMBL/GenBank/DDBJ whole genome shotgun (WGS) entry which is preliminary data.</text>
</comment>
<accession>A0A1V9ZES3</accession>
<keyword evidence="2" id="KW-0812">Transmembrane</keyword>
<feature type="transmembrane region" description="Helical" evidence="2">
    <location>
        <begin position="177"/>
        <end position="196"/>
    </location>
</feature>
<keyword evidence="1" id="KW-0175">Coiled coil</keyword>
<dbReference type="AlphaFoldDB" id="A0A1V9ZES3"/>
<feature type="transmembrane region" description="Helical" evidence="2">
    <location>
        <begin position="38"/>
        <end position="56"/>
    </location>
</feature>
<evidence type="ECO:0000313" key="4">
    <source>
        <dbReference type="Proteomes" id="UP000243579"/>
    </source>
</evidence>
<feature type="transmembrane region" description="Helical" evidence="2">
    <location>
        <begin position="121"/>
        <end position="138"/>
    </location>
</feature>
<evidence type="ECO:0000256" key="1">
    <source>
        <dbReference type="SAM" id="Coils"/>
    </source>
</evidence>
<reference evidence="3 4" key="1">
    <citation type="journal article" date="2014" name="Genome Biol. Evol.">
        <title>The secreted proteins of Achlya hypogyna and Thraustotheca clavata identify the ancestral oomycete secretome and reveal gene acquisitions by horizontal gene transfer.</title>
        <authorList>
            <person name="Misner I."/>
            <person name="Blouin N."/>
            <person name="Leonard G."/>
            <person name="Richards T.A."/>
            <person name="Lane C.E."/>
        </authorList>
    </citation>
    <scope>NUCLEOTIDE SEQUENCE [LARGE SCALE GENOMIC DNA]</scope>
    <source>
        <strain evidence="3 4">ATCC 48635</strain>
    </source>
</reference>
<feature type="transmembrane region" description="Helical" evidence="2">
    <location>
        <begin position="247"/>
        <end position="266"/>
    </location>
</feature>
<keyword evidence="4" id="KW-1185">Reference proteome</keyword>
<feature type="transmembrane region" description="Helical" evidence="2">
    <location>
        <begin position="332"/>
        <end position="353"/>
    </location>
</feature>
<keyword evidence="2" id="KW-1133">Transmembrane helix</keyword>
<protein>
    <submittedName>
        <fullName evidence="3">Uncharacterized protein</fullName>
    </submittedName>
</protein>
<feature type="transmembrane region" description="Helical" evidence="2">
    <location>
        <begin position="68"/>
        <end position="86"/>
    </location>
</feature>
<proteinExistence type="predicted"/>
<feature type="transmembrane region" description="Helical" evidence="2">
    <location>
        <begin position="302"/>
        <end position="326"/>
    </location>
</feature>
<name>A0A1V9ZES3_ACHHY</name>
<sequence length="692" mass="76564">MAAMQHTTVCVNKYTLRFQDDDLEASYEAFCHTRKKALWLRSLIPAAIMHLLFAISDSLEHDPLYLQITIPARLFLIVLQIGLHILVKMDLVKTDEPLMFAVAMCNGLTTMLMYALQRSVLHQWDVLFVLFGLSFYTIPKVTPLGFVYTTVGSSITAVVYFYVAVYLRPSALKLEAVLSFLYCAPVIWTFNTISYYSEYNSRERFILRKRLSSERISLAVSRTVTEAHSKALAACPQAAMVDVSGTTLFLGVLLWGAFTLGSFASFPDMFKFVDEATGWAWFSHCAGVTVFLLVTTRRLSMLAIVPCVGALLLWIMSLVMSAPWIIFSAHSVGYSLLAASAMIALGVVGRFVLAWQQLVGFLQRTCFLYPQLQDGLTREFPLLDKIVSEYNAGFEPHILAGRKPPTPRPAAKAATGDATAVDADTDAGGISSVLPSFKDGKCFFCSKNDVVHYVPACGMWGKWAHWRMDSSSMVEQAQKGNAQQLALKPTVTMCTSYYDLQAKAADATERWERTTTIVAELKEQLAAATRDAAAAHTSAARLRHEVAVAEEKHQADVARLAKETAQKLARLQQEANERLHDVKSAAAEDLKQRLAATSTAHRAERDAAAADARAALRQAREKIELLEVGARKDIASYEVQVDVARLQQEAKKANATLPANAPLASLVVEKQSRRMPYARALEIEGLRESVLR</sequence>
<evidence type="ECO:0000256" key="2">
    <source>
        <dbReference type="SAM" id="Phobius"/>
    </source>
</evidence>